<evidence type="ECO:0000259" key="1">
    <source>
        <dbReference type="PROSITE" id="PS51833"/>
    </source>
</evidence>
<proteinExistence type="predicted"/>
<protein>
    <recommendedName>
        <fullName evidence="1">HDOD domain-containing protein</fullName>
    </recommendedName>
</protein>
<dbReference type="InterPro" id="IPR052340">
    <property type="entry name" value="RNase_Y/CdgJ"/>
</dbReference>
<dbReference type="Gene3D" id="1.10.3210.10">
    <property type="entry name" value="Hypothetical protein af1432"/>
    <property type="match status" value="1"/>
</dbReference>
<name>A0A2G6JQ24_NEPCE</name>
<gene>
    <name evidence="2" type="ORF">CSA60_00220</name>
</gene>
<dbReference type="CDD" id="cd00077">
    <property type="entry name" value="HDc"/>
    <property type="match status" value="1"/>
</dbReference>
<reference evidence="2 3" key="1">
    <citation type="submission" date="2017-10" db="EMBL/GenBank/DDBJ databases">
        <title>Novel microbial diversity and functional potential in the marine mammal oral microbiome.</title>
        <authorList>
            <person name="Dudek N.K."/>
            <person name="Sun C.L."/>
            <person name="Burstein D."/>
            <person name="Kantor R.S."/>
            <person name="Aliaga Goltsman D.S."/>
            <person name="Bik E.M."/>
            <person name="Thomas B.C."/>
            <person name="Banfield J.F."/>
            <person name="Relman D.A."/>
        </authorList>
    </citation>
    <scope>NUCLEOTIDE SEQUENCE [LARGE SCALE GENOMIC DNA]</scope>
    <source>
        <strain evidence="2">DOLJORAL78_47_21</strain>
    </source>
</reference>
<dbReference type="EMBL" id="PDSH01000003">
    <property type="protein sequence ID" value="PIE25545.1"/>
    <property type="molecule type" value="Genomic_DNA"/>
</dbReference>
<dbReference type="Pfam" id="PF08668">
    <property type="entry name" value="HDOD"/>
    <property type="match status" value="1"/>
</dbReference>
<dbReference type="STRING" id="207954.MED92_02948"/>
<dbReference type="PANTHER" id="PTHR33525">
    <property type="match status" value="1"/>
</dbReference>
<organism evidence="2 3">
    <name type="scientific">Neptuniibacter caesariensis</name>
    <dbReference type="NCBI Taxonomy" id="207954"/>
    <lineage>
        <taxon>Bacteria</taxon>
        <taxon>Pseudomonadati</taxon>
        <taxon>Pseudomonadota</taxon>
        <taxon>Gammaproteobacteria</taxon>
        <taxon>Oceanospirillales</taxon>
        <taxon>Oceanospirillaceae</taxon>
        <taxon>Neptuniibacter</taxon>
    </lineage>
</organism>
<dbReference type="PROSITE" id="PS51833">
    <property type="entry name" value="HDOD"/>
    <property type="match status" value="1"/>
</dbReference>
<dbReference type="InterPro" id="IPR003607">
    <property type="entry name" value="HD/PDEase_dom"/>
</dbReference>
<comment type="caution">
    <text evidence="2">The sequence shown here is derived from an EMBL/GenBank/DDBJ whole genome shotgun (WGS) entry which is preliminary data.</text>
</comment>
<accession>A0A2G6JQ24</accession>
<dbReference type="SUPFAM" id="SSF109604">
    <property type="entry name" value="HD-domain/PDEase-like"/>
    <property type="match status" value="1"/>
</dbReference>
<evidence type="ECO:0000313" key="2">
    <source>
        <dbReference type="EMBL" id="PIE25545.1"/>
    </source>
</evidence>
<feature type="domain" description="HDOD" evidence="1">
    <location>
        <begin position="149"/>
        <end position="347"/>
    </location>
</feature>
<dbReference type="PANTHER" id="PTHR33525:SF3">
    <property type="entry name" value="RIBONUCLEASE Y"/>
    <property type="match status" value="1"/>
</dbReference>
<dbReference type="InterPro" id="IPR013976">
    <property type="entry name" value="HDOD"/>
</dbReference>
<sequence length="415" mass="46108">MSTQVGNLSHKFRAVMLDLDGRFADWSREVAESEVNWELSRYDSKESLVVQLEQQIFDVVILPCSVRAEVDIELMNTALKQQPQAVRIFVGAEYWNAANKAKAADSSHRIYSDHVSFADISEELEYLVKLVKLLNRSTLQNYVGSVGCLPTPPKIYTQLTEAINSDVPGLSAISEIVEQDPAIVAQIMKQVNSALYGLNRQISDLKEAISLIGVRSLSSIALSCQLNKQFREGEGWDAFEFEKVNQRALLVARLAQTISRRAGAGKIVQEQAFLAGLLHDLGILIMASHDPEQYKKLLNYAVKKQKPVYLVEKAAFGFFHGEVAAALLALWNIPPQVVEAVMLHHVPHLSNSKEFTPLTAVHVAGAMLPSVQVTNGCDLSSHLSLRYLDQVGVMAEVPQWRVVANEYRVRMASNL</sequence>
<dbReference type="Proteomes" id="UP000243469">
    <property type="component" value="Unassembled WGS sequence"/>
</dbReference>
<dbReference type="AlphaFoldDB" id="A0A2G6JQ24"/>
<evidence type="ECO:0000313" key="3">
    <source>
        <dbReference type="Proteomes" id="UP000243469"/>
    </source>
</evidence>